<sequence length="420" mass="44704">MRILDDGSVGGVGHRRVEALHAAAHNAVEHLPDLPLQRLQAVLHGAAHGGELRGGLPHRGLPLSGERDGRRVDRLGEPLRALLERVDFLEEAAGIAPVLALPLLGEPVLERQERRRPRERPARRRGGEVVRLERRGAVRARDGRDERPRGEVQQAPHCVDGRGEARLVRARRGQAGPDGLQLPRRRPGAGHAPRERAEVRGGGGRGRGGGRARRGRAAPAAEGAVAVGGEEGGDAAPAPGGGRVVDEEDREVGQRLPRAAELALVDLVGGEQHGRRDAGEPHPAPDLVNPVAGGVAHVKRLHRALVVLPHQPLRQRASAAAAPRLGHDRPKLLLAQQERLEEPPDPRDREEILPVPQLREADGHVALERLDLGLPAGREHGGGRRGVPAPGQQRAAEGGERGVGVGGGGALVVRSRHGRR</sequence>
<name>A0A8R7U5U6_TRIUA</name>
<dbReference type="Proteomes" id="UP000015106">
    <property type="component" value="Chromosome 4"/>
</dbReference>
<feature type="region of interest" description="Disordered" evidence="1">
    <location>
        <begin position="134"/>
        <end position="253"/>
    </location>
</feature>
<reference evidence="3" key="1">
    <citation type="journal article" date="2013" name="Nature">
        <title>Draft genome of the wheat A-genome progenitor Triticum urartu.</title>
        <authorList>
            <person name="Ling H.Q."/>
            <person name="Zhao S."/>
            <person name="Liu D."/>
            <person name="Wang J."/>
            <person name="Sun H."/>
            <person name="Zhang C."/>
            <person name="Fan H."/>
            <person name="Li D."/>
            <person name="Dong L."/>
            <person name="Tao Y."/>
            <person name="Gao C."/>
            <person name="Wu H."/>
            <person name="Li Y."/>
            <person name="Cui Y."/>
            <person name="Guo X."/>
            <person name="Zheng S."/>
            <person name="Wang B."/>
            <person name="Yu K."/>
            <person name="Liang Q."/>
            <person name="Yang W."/>
            <person name="Lou X."/>
            <person name="Chen J."/>
            <person name="Feng M."/>
            <person name="Jian J."/>
            <person name="Zhang X."/>
            <person name="Luo G."/>
            <person name="Jiang Y."/>
            <person name="Liu J."/>
            <person name="Wang Z."/>
            <person name="Sha Y."/>
            <person name="Zhang B."/>
            <person name="Wu H."/>
            <person name="Tang D."/>
            <person name="Shen Q."/>
            <person name="Xue P."/>
            <person name="Zou S."/>
            <person name="Wang X."/>
            <person name="Liu X."/>
            <person name="Wang F."/>
            <person name="Yang Y."/>
            <person name="An X."/>
            <person name="Dong Z."/>
            <person name="Zhang K."/>
            <person name="Zhang X."/>
            <person name="Luo M.C."/>
            <person name="Dvorak J."/>
            <person name="Tong Y."/>
            <person name="Wang J."/>
            <person name="Yang H."/>
            <person name="Li Z."/>
            <person name="Wang D."/>
            <person name="Zhang A."/>
            <person name="Wang J."/>
        </authorList>
    </citation>
    <scope>NUCLEOTIDE SEQUENCE</scope>
    <source>
        <strain evidence="3">cv. G1812</strain>
    </source>
</reference>
<feature type="compositionally biased region" description="Low complexity" evidence="1">
    <location>
        <begin position="54"/>
        <end position="64"/>
    </location>
</feature>
<evidence type="ECO:0000256" key="1">
    <source>
        <dbReference type="SAM" id="MobiDB-lite"/>
    </source>
</evidence>
<feature type="compositionally biased region" description="Low complexity" evidence="1">
    <location>
        <begin position="217"/>
        <end position="238"/>
    </location>
</feature>
<accession>A0A8R7U5U6</accession>
<reference evidence="2" key="2">
    <citation type="submission" date="2018-03" db="EMBL/GenBank/DDBJ databases">
        <title>The Triticum urartu genome reveals the dynamic nature of wheat genome evolution.</title>
        <authorList>
            <person name="Ling H."/>
            <person name="Ma B."/>
            <person name="Shi X."/>
            <person name="Liu H."/>
            <person name="Dong L."/>
            <person name="Sun H."/>
            <person name="Cao Y."/>
            <person name="Gao Q."/>
            <person name="Zheng S."/>
            <person name="Li Y."/>
            <person name="Yu Y."/>
            <person name="Du H."/>
            <person name="Qi M."/>
            <person name="Li Y."/>
            <person name="Yu H."/>
            <person name="Cui Y."/>
            <person name="Wang N."/>
            <person name="Chen C."/>
            <person name="Wu H."/>
            <person name="Zhao Y."/>
            <person name="Zhang J."/>
            <person name="Li Y."/>
            <person name="Zhou W."/>
            <person name="Zhang B."/>
            <person name="Hu W."/>
            <person name="Eijk M."/>
            <person name="Tang J."/>
            <person name="Witsenboer H."/>
            <person name="Zhao S."/>
            <person name="Li Z."/>
            <person name="Zhang A."/>
            <person name="Wang D."/>
            <person name="Liang C."/>
        </authorList>
    </citation>
    <scope>NUCLEOTIDE SEQUENCE [LARGE SCALE GENOMIC DNA]</scope>
    <source>
        <strain evidence="2">cv. G1812</strain>
    </source>
</reference>
<organism evidence="2 3">
    <name type="scientific">Triticum urartu</name>
    <name type="common">Red wild einkorn</name>
    <name type="synonym">Crithodium urartu</name>
    <dbReference type="NCBI Taxonomy" id="4572"/>
    <lineage>
        <taxon>Eukaryota</taxon>
        <taxon>Viridiplantae</taxon>
        <taxon>Streptophyta</taxon>
        <taxon>Embryophyta</taxon>
        <taxon>Tracheophyta</taxon>
        <taxon>Spermatophyta</taxon>
        <taxon>Magnoliopsida</taxon>
        <taxon>Liliopsida</taxon>
        <taxon>Poales</taxon>
        <taxon>Poaceae</taxon>
        <taxon>BOP clade</taxon>
        <taxon>Pooideae</taxon>
        <taxon>Triticodae</taxon>
        <taxon>Triticeae</taxon>
        <taxon>Triticinae</taxon>
        <taxon>Triticum</taxon>
    </lineage>
</organism>
<reference evidence="2" key="3">
    <citation type="submission" date="2022-06" db="UniProtKB">
        <authorList>
            <consortium name="EnsemblPlants"/>
        </authorList>
    </citation>
    <scope>IDENTIFICATION</scope>
</reference>
<evidence type="ECO:0000313" key="3">
    <source>
        <dbReference type="Proteomes" id="UP000015106"/>
    </source>
</evidence>
<dbReference type="Gramene" id="TuG1812G0400001089.01.T01">
    <property type="protein sequence ID" value="TuG1812G0400001089.01.T01.cds430031"/>
    <property type="gene ID" value="TuG1812G0400001089.01"/>
</dbReference>
<dbReference type="AlphaFoldDB" id="A0A8R7U5U6"/>
<gene>
    <name evidence="2" type="primary">LOC125550909</name>
</gene>
<keyword evidence="3" id="KW-1185">Reference proteome</keyword>
<feature type="compositionally biased region" description="Gly residues" evidence="1">
    <location>
        <begin position="401"/>
        <end position="410"/>
    </location>
</feature>
<feature type="region of interest" description="Disordered" evidence="1">
    <location>
        <begin position="49"/>
        <end position="70"/>
    </location>
</feature>
<protein>
    <submittedName>
        <fullName evidence="2">Uncharacterized protein</fullName>
    </submittedName>
</protein>
<evidence type="ECO:0000313" key="2">
    <source>
        <dbReference type="EnsemblPlants" id="TuG1812G0400001089.01.T01.cds430031"/>
    </source>
</evidence>
<dbReference type="EnsemblPlants" id="TuG1812G0400001089.01.T01">
    <property type="protein sequence ID" value="TuG1812G0400001089.01.T01.cds430031"/>
    <property type="gene ID" value="TuG1812G0400001089.01"/>
</dbReference>
<proteinExistence type="predicted"/>
<feature type="region of interest" description="Disordered" evidence="1">
    <location>
        <begin position="374"/>
        <end position="420"/>
    </location>
</feature>
<feature type="compositionally biased region" description="Basic and acidic residues" evidence="1">
    <location>
        <begin position="134"/>
        <end position="150"/>
    </location>
</feature>